<dbReference type="CDD" id="cd13585">
    <property type="entry name" value="PBP2_TMBP_like"/>
    <property type="match status" value="1"/>
</dbReference>
<evidence type="ECO:0000256" key="2">
    <source>
        <dbReference type="SAM" id="SignalP"/>
    </source>
</evidence>
<keyword evidence="4" id="KW-1185">Reference proteome</keyword>
<accession>A0ABS2MWH4</accession>
<dbReference type="EMBL" id="JAFBDR010000002">
    <property type="protein sequence ID" value="MBM7570205.1"/>
    <property type="molecule type" value="Genomic_DNA"/>
</dbReference>
<reference evidence="3 4" key="1">
    <citation type="submission" date="2021-01" db="EMBL/GenBank/DDBJ databases">
        <title>Genomic Encyclopedia of Type Strains, Phase IV (KMG-IV): sequencing the most valuable type-strain genomes for metagenomic binning, comparative biology and taxonomic classification.</title>
        <authorList>
            <person name="Goeker M."/>
        </authorList>
    </citation>
    <scope>NUCLEOTIDE SEQUENCE [LARGE SCALE GENOMIC DNA]</scope>
    <source>
        <strain evidence="3 4">DSM 23711</strain>
    </source>
</reference>
<dbReference type="InterPro" id="IPR006059">
    <property type="entry name" value="SBP"/>
</dbReference>
<evidence type="ECO:0000256" key="1">
    <source>
        <dbReference type="SAM" id="MobiDB-lite"/>
    </source>
</evidence>
<dbReference type="Pfam" id="PF01547">
    <property type="entry name" value="SBP_bac_1"/>
    <property type="match status" value="1"/>
</dbReference>
<dbReference type="PANTHER" id="PTHR43649">
    <property type="entry name" value="ARABINOSE-BINDING PROTEIN-RELATED"/>
    <property type="match status" value="1"/>
</dbReference>
<evidence type="ECO:0000313" key="3">
    <source>
        <dbReference type="EMBL" id="MBM7570205.1"/>
    </source>
</evidence>
<keyword evidence="3" id="KW-0813">Transport</keyword>
<keyword evidence="2" id="KW-0732">Signal</keyword>
<comment type="caution">
    <text evidence="3">The sequence shown here is derived from an EMBL/GenBank/DDBJ whole genome shotgun (WGS) entry which is preliminary data.</text>
</comment>
<name>A0ABS2MWH4_9BACI</name>
<dbReference type="RefSeq" id="WP_204497625.1">
    <property type="nucleotide sequence ID" value="NZ_JAFBDR010000002.1"/>
</dbReference>
<dbReference type="Proteomes" id="UP001296943">
    <property type="component" value="Unassembled WGS sequence"/>
</dbReference>
<dbReference type="Gene3D" id="3.40.190.10">
    <property type="entry name" value="Periplasmic binding protein-like II"/>
    <property type="match status" value="2"/>
</dbReference>
<feature type="chain" id="PRO_5046345967" evidence="2">
    <location>
        <begin position="22"/>
        <end position="446"/>
    </location>
</feature>
<dbReference type="SUPFAM" id="SSF53850">
    <property type="entry name" value="Periplasmic binding protein-like II"/>
    <property type="match status" value="1"/>
</dbReference>
<protein>
    <submittedName>
        <fullName evidence="3">Multiple sugar transport system substrate-binding protein</fullName>
    </submittedName>
</protein>
<organism evidence="3 4">
    <name type="scientific">Aquibacillus albus</name>
    <dbReference type="NCBI Taxonomy" id="1168171"/>
    <lineage>
        <taxon>Bacteria</taxon>
        <taxon>Bacillati</taxon>
        <taxon>Bacillota</taxon>
        <taxon>Bacilli</taxon>
        <taxon>Bacillales</taxon>
        <taxon>Bacillaceae</taxon>
        <taxon>Aquibacillus</taxon>
    </lineage>
</organism>
<gene>
    <name evidence="3" type="ORF">JOC48_000683</name>
</gene>
<dbReference type="InterPro" id="IPR050490">
    <property type="entry name" value="Bact_solute-bd_prot1"/>
</dbReference>
<feature type="signal peptide" evidence="2">
    <location>
        <begin position="1"/>
        <end position="21"/>
    </location>
</feature>
<keyword evidence="3" id="KW-0762">Sugar transport</keyword>
<sequence length="446" mass="50180">MNKKHFWMGLLLALVMLVVTACGDDEEQANGNENSGENAGESSGESEEEQVEIRFTWWGDTARHEIYNEIADRFEEQNPNITVKREFGGWTDYWDKLTTQTAGGNAPDIVGMHQFYVSDYARRGALLSLNDLVDSGNLDLSKFPQSVVDSGKIGEDIIMVAQGITMSGYAYNTALFDELGIEYPDHNWTYQDLEDISRQVNEATNGEVYGTSDMSGGQLQPNFRYFVRQKGKDLFTEDGQIGFEKEDLVEWWAMWKEWREDGLIPDGATQTEFEGAPLEQNLFTTGQSALYQIPANQIHLYQEQFDEGEIQMVRIPSLQGGESGEFIEGAYLSITKDSEHPEEAAKFIDFFVNTKDSLEVFKVEQGAPGNSEMSEFVKPLLEPAQTRAVEFIENTVDNARPAPYSPKGVSELEQVFSDNATAVQFNEMTVEEAAEDFFDQAESILK</sequence>
<dbReference type="PANTHER" id="PTHR43649:SF11">
    <property type="entry name" value="ABC TRANSPORTER SUBSTRATE-BINDING PROTEIN YESO-RELATED"/>
    <property type="match status" value="1"/>
</dbReference>
<dbReference type="PROSITE" id="PS51257">
    <property type="entry name" value="PROKAR_LIPOPROTEIN"/>
    <property type="match status" value="1"/>
</dbReference>
<proteinExistence type="predicted"/>
<feature type="region of interest" description="Disordered" evidence="1">
    <location>
        <begin position="27"/>
        <end position="50"/>
    </location>
</feature>
<evidence type="ECO:0000313" key="4">
    <source>
        <dbReference type="Proteomes" id="UP001296943"/>
    </source>
</evidence>
<feature type="compositionally biased region" description="Low complexity" evidence="1">
    <location>
        <begin position="29"/>
        <end position="43"/>
    </location>
</feature>